<evidence type="ECO:0000256" key="4">
    <source>
        <dbReference type="PROSITE-ProRule" id="PRU00284"/>
    </source>
</evidence>
<feature type="domain" description="Methyl-accepting transducer" evidence="6">
    <location>
        <begin position="257"/>
        <end position="493"/>
    </location>
</feature>
<evidence type="ECO:0000256" key="2">
    <source>
        <dbReference type="ARBA" id="ARBA00023224"/>
    </source>
</evidence>
<keyword evidence="5" id="KW-1133">Transmembrane helix</keyword>
<sequence length="529" mass="57032">MLNSISKKVVIGYLSILIVLGLTTSTLFSKLITIKSISDQFVTDTLPTLQSANQAISSLSKLSIAAYGLYGYTLTADEFSSEVDSELKRLAAALPKVSQHLNKPNIKLTELSALLTELKNQMTADSVDWDVARDLLTKLQTQSLKVESILNQAESSVSNQANEKVNHVTVNIDNMLTWLILSIIIIFVITLLALLLAKNTIVKPVKSLSSQLDYIVDDHDLSKDVSINSGDEINITANSVNQLLRAFRKVNGEISNSADVLYQSIELLNHSAGLSDEQIRKLSATMVTMLNSLSQLEHSIGDGANRSLSASEQARLGAEQVEQGSSDIQQTADIIAELSTDIDISSDMLLSLKHSGDKVSSVVKTIAEIAEQTNLLALNAAIEAARAGETGRGFAVVAGEVRTLASRTHASTYEINSILAEIVSAISLTVESMETNKSKANEAVNAAEVTVQSLNEIKSTVIRLSDENNQLADFGKASQSDVSQIRADIDDISGSVEQVRQTSDETRQASNSLGQLVTGLNQLLKQFKT</sequence>
<dbReference type="RefSeq" id="WP_315947237.1">
    <property type="nucleotide sequence ID" value="NZ_JAWCUA010000009.1"/>
</dbReference>
<dbReference type="Pfam" id="PF00672">
    <property type="entry name" value="HAMP"/>
    <property type="match status" value="1"/>
</dbReference>
<dbReference type="Proteomes" id="UP001257914">
    <property type="component" value="Unassembled WGS sequence"/>
</dbReference>
<dbReference type="PROSITE" id="PS50885">
    <property type="entry name" value="HAMP"/>
    <property type="match status" value="1"/>
</dbReference>
<feature type="transmembrane region" description="Helical" evidence="5">
    <location>
        <begin position="9"/>
        <end position="28"/>
    </location>
</feature>
<evidence type="ECO:0000256" key="3">
    <source>
        <dbReference type="ARBA" id="ARBA00029447"/>
    </source>
</evidence>
<comment type="caution">
    <text evidence="8">The sequence shown here is derived from an EMBL/GenBank/DDBJ whole genome shotgun (WGS) entry which is preliminary data.</text>
</comment>
<dbReference type="PANTHER" id="PTHR32089">
    <property type="entry name" value="METHYL-ACCEPTING CHEMOTAXIS PROTEIN MCPB"/>
    <property type="match status" value="1"/>
</dbReference>
<gene>
    <name evidence="8" type="ORF">RT723_11515</name>
</gene>
<dbReference type="Pfam" id="PF00015">
    <property type="entry name" value="MCPsignal"/>
    <property type="match status" value="1"/>
</dbReference>
<evidence type="ECO:0000259" key="7">
    <source>
        <dbReference type="PROSITE" id="PS50885"/>
    </source>
</evidence>
<dbReference type="InterPro" id="IPR003660">
    <property type="entry name" value="HAMP_dom"/>
</dbReference>
<feature type="transmembrane region" description="Helical" evidence="5">
    <location>
        <begin position="175"/>
        <end position="197"/>
    </location>
</feature>
<dbReference type="SUPFAM" id="SSF58104">
    <property type="entry name" value="Methyl-accepting chemotaxis protein (MCP) signaling domain"/>
    <property type="match status" value="1"/>
</dbReference>
<dbReference type="PRINTS" id="PR00260">
    <property type="entry name" value="CHEMTRNSDUCR"/>
</dbReference>
<dbReference type="Gene3D" id="1.10.287.950">
    <property type="entry name" value="Methyl-accepting chemotaxis protein"/>
    <property type="match status" value="1"/>
</dbReference>
<name>A0ABU3R1R0_9GAMM</name>
<accession>A0ABU3R1R0</accession>
<organism evidence="8 9">
    <name type="scientific">Psychrosphaera aquimarina</name>
    <dbReference type="NCBI Taxonomy" id="2044854"/>
    <lineage>
        <taxon>Bacteria</taxon>
        <taxon>Pseudomonadati</taxon>
        <taxon>Pseudomonadota</taxon>
        <taxon>Gammaproteobacteria</taxon>
        <taxon>Alteromonadales</taxon>
        <taxon>Pseudoalteromonadaceae</taxon>
        <taxon>Psychrosphaera</taxon>
    </lineage>
</organism>
<feature type="domain" description="HAMP" evidence="7">
    <location>
        <begin position="199"/>
        <end position="252"/>
    </location>
</feature>
<proteinExistence type="inferred from homology"/>
<keyword evidence="5" id="KW-0472">Membrane</keyword>
<evidence type="ECO:0000313" key="8">
    <source>
        <dbReference type="EMBL" id="MDU0113613.1"/>
    </source>
</evidence>
<evidence type="ECO:0000259" key="6">
    <source>
        <dbReference type="PROSITE" id="PS50111"/>
    </source>
</evidence>
<dbReference type="InterPro" id="IPR004090">
    <property type="entry name" value="Chemotax_Me-accpt_rcpt"/>
</dbReference>
<dbReference type="SMART" id="SM00283">
    <property type="entry name" value="MA"/>
    <property type="match status" value="1"/>
</dbReference>
<protein>
    <submittedName>
        <fullName evidence="8">Methyl-accepting chemotaxis protein</fullName>
    </submittedName>
</protein>
<evidence type="ECO:0000313" key="9">
    <source>
        <dbReference type="Proteomes" id="UP001257914"/>
    </source>
</evidence>
<keyword evidence="9" id="KW-1185">Reference proteome</keyword>
<evidence type="ECO:0000256" key="1">
    <source>
        <dbReference type="ARBA" id="ARBA00004370"/>
    </source>
</evidence>
<keyword evidence="5" id="KW-0812">Transmembrane</keyword>
<dbReference type="PROSITE" id="PS50111">
    <property type="entry name" value="CHEMOTAXIS_TRANSDUC_2"/>
    <property type="match status" value="1"/>
</dbReference>
<comment type="similarity">
    <text evidence="3">Belongs to the methyl-accepting chemotaxis (MCP) protein family.</text>
</comment>
<dbReference type="InterPro" id="IPR004089">
    <property type="entry name" value="MCPsignal_dom"/>
</dbReference>
<comment type="subcellular location">
    <subcellularLocation>
        <location evidence="1">Membrane</location>
    </subcellularLocation>
</comment>
<keyword evidence="2 4" id="KW-0807">Transducer</keyword>
<reference evidence="8 9" key="1">
    <citation type="submission" date="2023-10" db="EMBL/GenBank/DDBJ databases">
        <title>Psychrosphaera aquimaarina strain SW33 isolated from seawater.</title>
        <authorList>
            <person name="Bayburt H."/>
            <person name="Kim J.M."/>
            <person name="Choi B.J."/>
            <person name="Jeon C.O."/>
        </authorList>
    </citation>
    <scope>NUCLEOTIDE SEQUENCE [LARGE SCALE GENOMIC DNA]</scope>
    <source>
        <strain evidence="8 9">KCTC 52743</strain>
    </source>
</reference>
<dbReference type="EMBL" id="JAWCUA010000009">
    <property type="protein sequence ID" value="MDU0113613.1"/>
    <property type="molecule type" value="Genomic_DNA"/>
</dbReference>
<evidence type="ECO:0000256" key="5">
    <source>
        <dbReference type="SAM" id="Phobius"/>
    </source>
</evidence>
<dbReference type="PANTHER" id="PTHR32089:SF112">
    <property type="entry name" value="LYSOZYME-LIKE PROTEIN-RELATED"/>
    <property type="match status" value="1"/>
</dbReference>